<sequence length="75" mass="7535">MPAYRSRRPLRTAAAAVLTALALTATGGFTATSTASEPAHAGAAGTSTLVKTAQNVTDPGRVPVDHGSTVNWTVS</sequence>
<evidence type="ECO:0000313" key="2">
    <source>
        <dbReference type="EMBL" id="MBB4986689.1"/>
    </source>
</evidence>
<gene>
    <name evidence="2" type="ORF">GGE06_007660</name>
</gene>
<protein>
    <submittedName>
        <fullName evidence="2">Plastocyanin</fullName>
    </submittedName>
</protein>
<name>A0A7W7XF96_9ACTN</name>
<dbReference type="AlphaFoldDB" id="A0A7W7XF96"/>
<dbReference type="Proteomes" id="UP000582643">
    <property type="component" value="Unassembled WGS sequence"/>
</dbReference>
<comment type="caution">
    <text evidence="2">The sequence shown here is derived from an EMBL/GenBank/DDBJ whole genome shotgun (WGS) entry which is preliminary data.</text>
</comment>
<reference evidence="2 3" key="1">
    <citation type="submission" date="2020-08" db="EMBL/GenBank/DDBJ databases">
        <title>Genomic Encyclopedia of Type Strains, Phase III (KMG-III): the genomes of soil and plant-associated and newly described type strains.</title>
        <authorList>
            <person name="Whitman W."/>
        </authorList>
    </citation>
    <scope>NUCLEOTIDE SEQUENCE [LARGE SCALE GENOMIC DNA]</scope>
    <source>
        <strain evidence="2 3">SFB5A</strain>
    </source>
</reference>
<dbReference type="EMBL" id="JACHJY010000014">
    <property type="protein sequence ID" value="MBB4986689.1"/>
    <property type="molecule type" value="Genomic_DNA"/>
</dbReference>
<feature type="chain" id="PRO_5038866009" evidence="1">
    <location>
        <begin position="31"/>
        <end position="75"/>
    </location>
</feature>
<feature type="signal peptide" evidence="1">
    <location>
        <begin position="1"/>
        <end position="30"/>
    </location>
</feature>
<proteinExistence type="predicted"/>
<keyword evidence="3" id="KW-1185">Reference proteome</keyword>
<evidence type="ECO:0000256" key="1">
    <source>
        <dbReference type="SAM" id="SignalP"/>
    </source>
</evidence>
<keyword evidence="1" id="KW-0732">Signal</keyword>
<evidence type="ECO:0000313" key="3">
    <source>
        <dbReference type="Proteomes" id="UP000582643"/>
    </source>
</evidence>
<organism evidence="2 3">
    <name type="scientific">Streptomyces nymphaeiformis</name>
    <dbReference type="NCBI Taxonomy" id="2663842"/>
    <lineage>
        <taxon>Bacteria</taxon>
        <taxon>Bacillati</taxon>
        <taxon>Actinomycetota</taxon>
        <taxon>Actinomycetes</taxon>
        <taxon>Kitasatosporales</taxon>
        <taxon>Streptomycetaceae</taxon>
        <taxon>Streptomyces</taxon>
    </lineage>
</organism>
<accession>A0A7W7XF96</accession>
<dbReference type="RefSeq" id="WP_220378574.1">
    <property type="nucleotide sequence ID" value="NZ_JACHJY010000014.1"/>
</dbReference>